<dbReference type="KEGG" id="pmuc:ING2E5A_0225"/>
<gene>
    <name evidence="1" type="ORF">ING2E5A_0225</name>
</gene>
<accession>A0A1G4G3H6</accession>
<protein>
    <submittedName>
        <fullName evidence="1">Uncharacterized protein</fullName>
    </submittedName>
</protein>
<reference evidence="1 2" key="1">
    <citation type="submission" date="2016-08" db="EMBL/GenBank/DDBJ databases">
        <authorList>
            <person name="Seilhamer J.J."/>
        </authorList>
    </citation>
    <scope>NUCLEOTIDE SEQUENCE [LARGE SCALE GENOMIC DNA]</scope>
    <source>
        <strain evidence="1">ING2-E5A</strain>
    </source>
</reference>
<dbReference type="EMBL" id="LT608328">
    <property type="protein sequence ID" value="SCM55304.1"/>
    <property type="molecule type" value="Genomic_DNA"/>
</dbReference>
<dbReference type="AlphaFoldDB" id="A0A1G4G3H6"/>
<dbReference type="RefSeq" id="WP_071135816.1">
    <property type="nucleotide sequence ID" value="NZ_LT608328.1"/>
</dbReference>
<proteinExistence type="predicted"/>
<dbReference type="Proteomes" id="UP000178485">
    <property type="component" value="Chromosome i"/>
</dbReference>
<name>A0A1G4G3H6_9BACT</name>
<evidence type="ECO:0000313" key="2">
    <source>
        <dbReference type="Proteomes" id="UP000178485"/>
    </source>
</evidence>
<organism evidence="1 2">
    <name type="scientific">Petrimonas mucosa</name>
    <dbReference type="NCBI Taxonomy" id="1642646"/>
    <lineage>
        <taxon>Bacteria</taxon>
        <taxon>Pseudomonadati</taxon>
        <taxon>Bacteroidota</taxon>
        <taxon>Bacteroidia</taxon>
        <taxon>Bacteroidales</taxon>
        <taxon>Dysgonomonadaceae</taxon>
        <taxon>Petrimonas</taxon>
    </lineage>
</organism>
<sequence length="316" mass="37271">MQKFNSQIDKLTNTYSEITKKYGTENGKFGDYFISKIYICYNNLSSLCSYYGDGKLYDAYETDMFLEDDDEEIDSEKVLMHIRFDMETQGYVNLLPDGPCSVYADVPEVTETYDEVGNRIENFGDKLFLKYDCNGNYIARKYWNEKTRSWINQYFFEERRIKKMMMADDDNNLILLLLSKYFDGNETERFIFDAGLQFVLKTVQEFDEDNNRLSSVHYLPDGSMAWRTSQCRTFVREKVFETNFIFDKNDKLVHKDLEIIDDKLGSITLSLLHSSYLDRWNEGLDNDEPLLLGDMVNLACFGEEKSRWIDPYPEYG</sequence>
<keyword evidence="2" id="KW-1185">Reference proteome</keyword>
<evidence type="ECO:0000313" key="1">
    <source>
        <dbReference type="EMBL" id="SCM55304.1"/>
    </source>
</evidence>